<evidence type="ECO:0000313" key="2">
    <source>
        <dbReference type="EMBL" id="CAE8616192.1"/>
    </source>
</evidence>
<dbReference type="AlphaFoldDB" id="A0A813FPB3"/>
<name>A0A813FPB3_POLGL</name>
<dbReference type="Proteomes" id="UP000654075">
    <property type="component" value="Unassembled WGS sequence"/>
</dbReference>
<keyword evidence="3" id="KW-1185">Reference proteome</keyword>
<feature type="region of interest" description="Disordered" evidence="1">
    <location>
        <begin position="110"/>
        <end position="130"/>
    </location>
</feature>
<gene>
    <name evidence="2" type="ORF">PGLA1383_LOCUS33895</name>
</gene>
<comment type="caution">
    <text evidence="2">The sequence shown here is derived from an EMBL/GenBank/DDBJ whole genome shotgun (WGS) entry which is preliminary data.</text>
</comment>
<accession>A0A813FPB3</accession>
<organism evidence="2 3">
    <name type="scientific">Polarella glacialis</name>
    <name type="common">Dinoflagellate</name>
    <dbReference type="NCBI Taxonomy" id="89957"/>
    <lineage>
        <taxon>Eukaryota</taxon>
        <taxon>Sar</taxon>
        <taxon>Alveolata</taxon>
        <taxon>Dinophyceae</taxon>
        <taxon>Suessiales</taxon>
        <taxon>Suessiaceae</taxon>
        <taxon>Polarella</taxon>
    </lineage>
</organism>
<reference evidence="2" key="1">
    <citation type="submission" date="2021-02" db="EMBL/GenBank/DDBJ databases">
        <authorList>
            <person name="Dougan E. K."/>
            <person name="Rhodes N."/>
            <person name="Thang M."/>
            <person name="Chan C."/>
        </authorList>
    </citation>
    <scope>NUCLEOTIDE SEQUENCE</scope>
</reference>
<dbReference type="EMBL" id="CAJNNV010025812">
    <property type="protein sequence ID" value="CAE8616192.1"/>
    <property type="molecule type" value="Genomic_DNA"/>
</dbReference>
<evidence type="ECO:0000256" key="1">
    <source>
        <dbReference type="SAM" id="MobiDB-lite"/>
    </source>
</evidence>
<evidence type="ECO:0000313" key="3">
    <source>
        <dbReference type="Proteomes" id="UP000654075"/>
    </source>
</evidence>
<proteinExistence type="predicted"/>
<sequence length="139" mass="15206">MVSAIAEDKPPKFAATDSDLFRKVKHKMAQFLFVESSGSSGEAGKTLTGRSAAKHLYDKIAIDTKDSRSDVTLQVLRPLCVFSWLLDKTQQGQLLKWESEILVQGAAAMPSGSKTFEKKSKKGSSKKHDTDALVASLFK</sequence>
<protein>
    <submittedName>
        <fullName evidence="2">Uncharacterized protein</fullName>
    </submittedName>
</protein>